<dbReference type="SUPFAM" id="SSF75632">
    <property type="entry name" value="Cullin homology domain"/>
    <property type="match status" value="1"/>
</dbReference>
<dbReference type="InterPro" id="IPR001373">
    <property type="entry name" value="Cullin_N"/>
</dbReference>
<evidence type="ECO:0000259" key="5">
    <source>
        <dbReference type="PROSITE" id="PS50069"/>
    </source>
</evidence>
<keyword evidence="7" id="KW-1185">Reference proteome</keyword>
<evidence type="ECO:0000313" key="7">
    <source>
        <dbReference type="Proteomes" id="UP000785679"/>
    </source>
</evidence>
<evidence type="ECO:0000256" key="1">
    <source>
        <dbReference type="ARBA" id="ARBA00006019"/>
    </source>
</evidence>
<accession>A0A8J8T6D1</accession>
<dbReference type="InterPro" id="IPR016158">
    <property type="entry name" value="Cullin_homology"/>
</dbReference>
<dbReference type="SUPFAM" id="SSF74788">
    <property type="entry name" value="Cullin repeat-like"/>
    <property type="match status" value="1"/>
</dbReference>
<feature type="compositionally biased region" description="Basic and acidic residues" evidence="4">
    <location>
        <begin position="598"/>
        <end position="608"/>
    </location>
</feature>
<evidence type="ECO:0000256" key="2">
    <source>
        <dbReference type="PROSITE-ProRule" id="PRU00330"/>
    </source>
</evidence>
<sequence>MSGFGEFKIQKNNLELIISQKLQQGRNVERLHSENQRGLGEDQSQRHPKARELPEHWQSRPYVHQKGVDGLQYSTIYNLSTLKQENIQQSLYQKYSDSIKTYLQAEVLPDLQKLSQREDAGEDLLEKLHIKWSNHGIMVRWMQRFFQYLDRFYVEINSLTPLTDQGFKIFKGYVFQPLITQITNAVLQAINKERNEELINIDILKKTIDIYLFLSGEKLVQESLNCRKYLEDRIVEQARNFYKQQSQALLQSASLSEYLHHANRFYNEEKQRTERYLTWDDIRDKVIKEFRQEMLLVHLQSLLDRETGVKFLLKHDKVEELKLLYTLYQDSNEALQPIAQAFKDHIQLQGNQLIDSFSMSQEESRDHSKVKDFLGKSELIEKLIKMLEKYRNMVETCFGNLALFERARHSAFEQFLNKDRDTSLQSERTSMSEVLAIYTDTILRKGGMKNLAESTQEEYLKQIVQLFNHLVDKDLFIEVFRSYLAKRLLNEKSQSIELEKNMISFIKMQSGPQFTKKLEGMLNDLSMAHDQSKAYEQHLPTHSRCGQRHPLLTAYPRHPHRHQRILYLPVQPHSLPDPSLGGSLQKRGGPRRPLNRHRGGDCAHHEEQEAARPYYTGARGNWGTAHVHTQSGAHKAED</sequence>
<evidence type="ECO:0000313" key="6">
    <source>
        <dbReference type="EMBL" id="TNV82998.1"/>
    </source>
</evidence>
<feature type="domain" description="Cullin family profile" evidence="5">
    <location>
        <begin position="430"/>
        <end position="543"/>
    </location>
</feature>
<comment type="caution">
    <text evidence="6">The sequence shown here is derived from an EMBL/GenBank/DDBJ whole genome shotgun (WGS) entry which is preliminary data.</text>
</comment>
<comment type="similarity">
    <text evidence="1 2 3">Belongs to the cullin family.</text>
</comment>
<gene>
    <name evidence="6" type="ORF">FGO68_gene7945</name>
</gene>
<dbReference type="Pfam" id="PF00888">
    <property type="entry name" value="Cullin"/>
    <property type="match status" value="1"/>
</dbReference>
<dbReference type="Gene3D" id="1.20.1310.10">
    <property type="entry name" value="Cullin Repeats"/>
    <property type="match status" value="4"/>
</dbReference>
<name>A0A8J8T6D1_HALGN</name>
<dbReference type="GO" id="GO:0006511">
    <property type="term" value="P:ubiquitin-dependent protein catabolic process"/>
    <property type="evidence" value="ECO:0007669"/>
    <property type="project" value="InterPro"/>
</dbReference>
<dbReference type="GO" id="GO:0031625">
    <property type="term" value="F:ubiquitin protein ligase binding"/>
    <property type="evidence" value="ECO:0007669"/>
    <property type="project" value="InterPro"/>
</dbReference>
<reference evidence="6" key="1">
    <citation type="submission" date="2019-06" db="EMBL/GenBank/DDBJ databases">
        <authorList>
            <person name="Zheng W."/>
        </authorList>
    </citation>
    <scope>NUCLEOTIDE SEQUENCE</scope>
    <source>
        <strain evidence="6">QDHG01</strain>
    </source>
</reference>
<evidence type="ECO:0000256" key="4">
    <source>
        <dbReference type="SAM" id="MobiDB-lite"/>
    </source>
</evidence>
<evidence type="ECO:0000256" key="3">
    <source>
        <dbReference type="RuleBase" id="RU003829"/>
    </source>
</evidence>
<dbReference type="FunFam" id="1.20.1310.10:FF:000055">
    <property type="entry name" value="Cullin family protein"/>
    <property type="match status" value="1"/>
</dbReference>
<feature type="region of interest" description="Disordered" evidence="4">
    <location>
        <begin position="34"/>
        <end position="53"/>
    </location>
</feature>
<dbReference type="InterPro" id="IPR045093">
    <property type="entry name" value="Cullin"/>
</dbReference>
<dbReference type="OrthoDB" id="27073at2759"/>
<organism evidence="6 7">
    <name type="scientific">Halteria grandinella</name>
    <dbReference type="NCBI Taxonomy" id="5974"/>
    <lineage>
        <taxon>Eukaryota</taxon>
        <taxon>Sar</taxon>
        <taxon>Alveolata</taxon>
        <taxon>Ciliophora</taxon>
        <taxon>Intramacronucleata</taxon>
        <taxon>Spirotrichea</taxon>
        <taxon>Stichotrichia</taxon>
        <taxon>Sporadotrichida</taxon>
        <taxon>Halteriidae</taxon>
        <taxon>Halteria</taxon>
    </lineage>
</organism>
<dbReference type="SMART" id="SM00182">
    <property type="entry name" value="CULLIN"/>
    <property type="match status" value="1"/>
</dbReference>
<dbReference type="PROSITE" id="PS50069">
    <property type="entry name" value="CULLIN_2"/>
    <property type="match status" value="1"/>
</dbReference>
<feature type="compositionally biased region" description="Basic residues" evidence="4">
    <location>
        <begin position="588"/>
        <end position="597"/>
    </location>
</feature>
<dbReference type="InterPro" id="IPR036317">
    <property type="entry name" value="Cullin_homology_sf"/>
</dbReference>
<protein>
    <recommendedName>
        <fullName evidence="5">Cullin family profile domain-containing protein</fullName>
    </recommendedName>
</protein>
<dbReference type="AlphaFoldDB" id="A0A8J8T6D1"/>
<dbReference type="InterPro" id="IPR016159">
    <property type="entry name" value="Cullin_repeat-like_dom_sf"/>
</dbReference>
<feature type="region of interest" description="Disordered" evidence="4">
    <location>
        <begin position="572"/>
        <end position="608"/>
    </location>
</feature>
<dbReference type="Proteomes" id="UP000785679">
    <property type="component" value="Unassembled WGS sequence"/>
</dbReference>
<dbReference type="EMBL" id="RRYP01004283">
    <property type="protein sequence ID" value="TNV82998.1"/>
    <property type="molecule type" value="Genomic_DNA"/>
</dbReference>
<proteinExistence type="inferred from homology"/>
<dbReference type="PANTHER" id="PTHR11932">
    <property type="entry name" value="CULLIN"/>
    <property type="match status" value="1"/>
</dbReference>